<dbReference type="PROSITE" id="PS51257">
    <property type="entry name" value="PROKAR_LIPOPROTEIN"/>
    <property type="match status" value="1"/>
</dbReference>
<dbReference type="RefSeq" id="WP_124319942.1">
    <property type="nucleotide sequence ID" value="NZ_CP027753.1"/>
</dbReference>
<organism evidence="2 3">
    <name type="scientific">Pseudomonas chlororaphis</name>
    <dbReference type="NCBI Taxonomy" id="587753"/>
    <lineage>
        <taxon>Bacteria</taxon>
        <taxon>Pseudomonadati</taxon>
        <taxon>Pseudomonadota</taxon>
        <taxon>Gammaproteobacteria</taxon>
        <taxon>Pseudomonadales</taxon>
        <taxon>Pseudomonadaceae</taxon>
        <taxon>Pseudomonas</taxon>
    </lineage>
</organism>
<proteinExistence type="predicted"/>
<dbReference type="AlphaFoldDB" id="A0A3G7TKV3"/>
<feature type="compositionally biased region" description="Polar residues" evidence="1">
    <location>
        <begin position="39"/>
        <end position="52"/>
    </location>
</feature>
<sequence length="312" mass="34321">MVMEHKTPRRQGLVALAVPVATLLLVGCGSGSETPKGDNVTTTQISGGDASNNAKAADQAVLVQLEQENTPRIVTFPDPGKAEPSAYLDAKQPMTAFNLYNAKRDWTETPEDIGDSMADAFNLRKANPELYRLASQRQSESDSFKKKDLTTALGTLVAEEAAKTKSNNLVKLSSDDWTPISLSSYDQQAKGFRIDNCLFSDKLDYTDEEKRNAASLARAPKIRCFLNPGPTSYYIGFQGGSEVLLDVADESLARRIESSRDSMGIDIYGYVRSVERERFAGEFGPQRFVLISPQRIDLKESVTGKIIYSKNI</sequence>
<gene>
    <name evidence="2" type="ORF">C4K04_2063</name>
</gene>
<dbReference type="EMBL" id="CP027753">
    <property type="protein sequence ID" value="AZE47747.1"/>
    <property type="molecule type" value="Genomic_DNA"/>
</dbReference>
<feature type="region of interest" description="Disordered" evidence="1">
    <location>
        <begin position="29"/>
        <end position="52"/>
    </location>
</feature>
<name>A0A3G7TKV3_9PSED</name>
<evidence type="ECO:0000313" key="3">
    <source>
        <dbReference type="Proteomes" id="UP000268048"/>
    </source>
</evidence>
<evidence type="ECO:0000256" key="1">
    <source>
        <dbReference type="SAM" id="MobiDB-lite"/>
    </source>
</evidence>
<dbReference type="Proteomes" id="UP000268048">
    <property type="component" value="Chromosome"/>
</dbReference>
<reference evidence="2 3" key="1">
    <citation type="submission" date="2018-03" db="EMBL/GenBank/DDBJ databases">
        <title>Diversity of phytobeneficial traits revealed by whole-genome analysis of worldwide-isolated phenazine-producing Pseudomonas spp.</title>
        <authorList>
            <person name="Biessy A."/>
            <person name="Novinscak A."/>
            <person name="Blom J."/>
            <person name="Leger G."/>
            <person name="Thomashow L.S."/>
            <person name="Cazorla F.M."/>
            <person name="Josic D."/>
            <person name="Filion M."/>
        </authorList>
    </citation>
    <scope>NUCLEOTIDE SEQUENCE [LARGE SCALE GENOMIC DNA]</scope>
    <source>
        <strain evidence="2 3">B25</strain>
    </source>
</reference>
<accession>A0A3G7TKV3</accession>
<evidence type="ECO:0008006" key="4">
    <source>
        <dbReference type="Google" id="ProtNLM"/>
    </source>
</evidence>
<evidence type="ECO:0000313" key="2">
    <source>
        <dbReference type="EMBL" id="AZE47747.1"/>
    </source>
</evidence>
<protein>
    <recommendedName>
        <fullName evidence="4">Lipoprotein</fullName>
    </recommendedName>
</protein>